<dbReference type="Pfam" id="PF04343">
    <property type="entry name" value="DUF488"/>
    <property type="match status" value="1"/>
</dbReference>
<proteinExistence type="predicted"/>
<sequence>MKIIYTIGHSSHDNIYFLQLLNKYNIDCIVDIRSVPFSKYVPHFNKNVIKKFLTFHKIQYIYMADEFGAVRDDKNLFSPKGYLDFDVIKHTKAFKDGIKRLNTGIDKGYTISLMCTEKDPLDCHRSIMIAPELLKNGFLVNHILPDGNIETQQSLEKRLLNLYFPTHEQQDFFSVPEEQNKNNLLEKAYRLRNADIGHKLNTSDSR</sequence>
<dbReference type="InterPro" id="IPR007438">
    <property type="entry name" value="DUF488"/>
</dbReference>
<name>A0A949WSV7_9CLOT</name>
<accession>A0A949WSV7</accession>
<dbReference type="EMBL" id="JAEEGC010000126">
    <property type="protein sequence ID" value="MBV7275511.1"/>
    <property type="molecule type" value="Genomic_DNA"/>
</dbReference>
<dbReference type="Proteomes" id="UP000694308">
    <property type="component" value="Unassembled WGS sequence"/>
</dbReference>
<organism evidence="1 2">
    <name type="scientific">Clostridium thailandense</name>
    <dbReference type="NCBI Taxonomy" id="2794346"/>
    <lineage>
        <taxon>Bacteria</taxon>
        <taxon>Bacillati</taxon>
        <taxon>Bacillota</taxon>
        <taxon>Clostridia</taxon>
        <taxon>Eubacteriales</taxon>
        <taxon>Clostridiaceae</taxon>
        <taxon>Clostridium</taxon>
    </lineage>
</organism>
<dbReference type="RefSeq" id="WP_218322563.1">
    <property type="nucleotide sequence ID" value="NZ_JAEEGC010000126.1"/>
</dbReference>
<evidence type="ECO:0000313" key="2">
    <source>
        <dbReference type="Proteomes" id="UP000694308"/>
    </source>
</evidence>
<keyword evidence="2" id="KW-1185">Reference proteome</keyword>
<gene>
    <name evidence="1" type="ORF">I6U48_21650</name>
</gene>
<dbReference type="PANTHER" id="PTHR39337:SF1">
    <property type="entry name" value="BLR5642 PROTEIN"/>
    <property type="match status" value="1"/>
</dbReference>
<dbReference type="PANTHER" id="PTHR39337">
    <property type="entry name" value="BLR5642 PROTEIN"/>
    <property type="match status" value="1"/>
</dbReference>
<reference evidence="1" key="1">
    <citation type="submission" date="2020-12" db="EMBL/GenBank/DDBJ databases">
        <title>Clostridium thailandense sp. nov., a novel acetogenic bacterium isolated from peat land soil in Thailand.</title>
        <authorList>
            <person name="Chaikitkaew S."/>
            <person name="Birkeland N.K."/>
        </authorList>
    </citation>
    <scope>NUCLEOTIDE SEQUENCE</scope>
    <source>
        <strain evidence="1">PL3</strain>
    </source>
</reference>
<comment type="caution">
    <text evidence="1">The sequence shown here is derived from an EMBL/GenBank/DDBJ whole genome shotgun (WGS) entry which is preliminary data.</text>
</comment>
<protein>
    <submittedName>
        <fullName evidence="1">DUF488 domain-containing protein</fullName>
    </submittedName>
</protein>
<evidence type="ECO:0000313" key="1">
    <source>
        <dbReference type="EMBL" id="MBV7275511.1"/>
    </source>
</evidence>
<dbReference type="AlphaFoldDB" id="A0A949WSV7"/>